<evidence type="ECO:0000259" key="3">
    <source>
        <dbReference type="Pfam" id="PF01471"/>
    </source>
</evidence>
<dbReference type="SUPFAM" id="SSF81901">
    <property type="entry name" value="HCP-like"/>
    <property type="match status" value="1"/>
</dbReference>
<dbReference type="SUPFAM" id="SSF47090">
    <property type="entry name" value="PGBD-like"/>
    <property type="match status" value="1"/>
</dbReference>
<dbReference type="Gene3D" id="1.10.101.10">
    <property type="entry name" value="PGBD-like superfamily/PGBD"/>
    <property type="match status" value="1"/>
</dbReference>
<feature type="region of interest" description="Disordered" evidence="2">
    <location>
        <begin position="638"/>
        <end position="658"/>
    </location>
</feature>
<proteinExistence type="predicted"/>
<feature type="coiled-coil region" evidence="1">
    <location>
        <begin position="250"/>
        <end position="297"/>
    </location>
</feature>
<gene>
    <name evidence="4" type="ORF">GGQ63_002454</name>
</gene>
<dbReference type="AlphaFoldDB" id="A0A7W9FMH8"/>
<dbReference type="InterPro" id="IPR011990">
    <property type="entry name" value="TPR-like_helical_dom_sf"/>
</dbReference>
<feature type="region of interest" description="Disordered" evidence="2">
    <location>
        <begin position="557"/>
        <end position="582"/>
    </location>
</feature>
<keyword evidence="1" id="KW-0175">Coiled coil</keyword>
<dbReference type="PANTHER" id="PTHR43628:SF1">
    <property type="entry name" value="CHITIN SYNTHASE REGULATORY FACTOR 2-RELATED"/>
    <property type="match status" value="1"/>
</dbReference>
<keyword evidence="5" id="KW-1185">Reference proteome</keyword>
<accession>A0A7W9FMH8</accession>
<dbReference type="RefSeq" id="WP_183856138.1">
    <property type="nucleotide sequence ID" value="NZ_JACHOO010000004.1"/>
</dbReference>
<sequence>MRAASGSAYAGGQGGPGRDRLAEIARLIDGLDAEIAALERRSRPAPTERPAAETFRTPNPEDDRLARIESQLAALSARIEPRGPEPARRIEPTRPTPDLAQAIAEIAARQKAIDDRPPPGRAPPTGGNTDLRAEIDALNARVAAELRALSTAGRRDEPLPRSEPPPRPFRAEDETLAALRREIAGLRQGIEGAARETSVASIEAGFRHLVERLDGLARRLPDERRFDHLADELQAIRDAVGLQAVETRGIGRIEDELHDLRDALAAASLRADPRDGLERIEAQLAALRDGLDAAARNAPVEADALAGRLEDWLDGRVRRDTLDPIESRLAVIAERLDAFRPDPIEHGLAALKAEIAALKREVASRAAPPAAAIERQMAELARRLDAAVARDEAGAVAGLEERVATLARTLSSGVAPRATEIEDHFGRIERLLATTREETIAAARESAREAVERLAGAPRAEESALVRGLKEDMRALSRAAADAGRSQQAALDAVEDTLQAIVERLARLETARSSREEPAGAARPEPGAGREERPRGADRKADFIAAARRAAQAAQAENAALRAARQDLDEDEDETAERESGARTGTFARIGRALAGRRTLVLALAAVVLALGAVRLADTGGSSRDEAADRAIAARDGIDPTATGTVSAPGSGRDDRAVPRGTVRELTFGPPGPATSRFGAGPDAPPIGGFSGADGAQQPTTLAGIGPVALETDAALGDAAAQFEVAARYAEGRGAPQDMALAAQWYERAANGGVAVAQYRLASLYERGEGVPRDPARAKSWYERAAAQGNVMALHNLAVMLSEGTFGEPDYRRIAELFTEAARHGVKDSQYNLGVLYARGLGVKQDLVRSYTWFALAARQGDGDSAARRDDVDKTLTDDQRAAARAAVEAMTVEPVDPAANEAPAPRPEWTEGATLRQAAAEDTATIRAAQRLLARRGYDPGATDGEAGPKTREAIRAFQRDSGLPATGTVDGALLATLGAARG</sequence>
<feature type="compositionally biased region" description="Basic and acidic residues" evidence="2">
    <location>
        <begin position="509"/>
        <end position="518"/>
    </location>
</feature>
<dbReference type="InterPro" id="IPR052945">
    <property type="entry name" value="Mitotic_Regulator"/>
</dbReference>
<feature type="domain" description="Peptidoglycan binding-like" evidence="3">
    <location>
        <begin position="926"/>
        <end position="979"/>
    </location>
</feature>
<name>A0A7W9FMH8_9HYPH</name>
<dbReference type="EMBL" id="JACHOO010000004">
    <property type="protein sequence ID" value="MBB5753388.1"/>
    <property type="molecule type" value="Genomic_DNA"/>
</dbReference>
<feature type="region of interest" description="Disordered" evidence="2">
    <location>
        <begin position="38"/>
        <end position="63"/>
    </location>
</feature>
<dbReference type="PANTHER" id="PTHR43628">
    <property type="entry name" value="ACTIVATOR OF C KINASE PROTEIN 1-RELATED"/>
    <property type="match status" value="1"/>
</dbReference>
<feature type="region of interest" description="Disordered" evidence="2">
    <location>
        <begin position="509"/>
        <end position="537"/>
    </location>
</feature>
<feature type="region of interest" description="Disordered" evidence="2">
    <location>
        <begin position="110"/>
        <end position="130"/>
    </location>
</feature>
<evidence type="ECO:0000256" key="1">
    <source>
        <dbReference type="SAM" id="Coils"/>
    </source>
</evidence>
<dbReference type="InterPro" id="IPR002477">
    <property type="entry name" value="Peptidoglycan-bd-like"/>
</dbReference>
<feature type="region of interest" description="Disordered" evidence="2">
    <location>
        <begin position="149"/>
        <end position="171"/>
    </location>
</feature>
<dbReference type="Gene3D" id="1.25.40.10">
    <property type="entry name" value="Tetratricopeptide repeat domain"/>
    <property type="match status" value="1"/>
</dbReference>
<dbReference type="Pfam" id="PF01471">
    <property type="entry name" value="PG_binding_1"/>
    <property type="match status" value="1"/>
</dbReference>
<dbReference type="InterPro" id="IPR036366">
    <property type="entry name" value="PGBDSf"/>
</dbReference>
<dbReference type="SMART" id="SM00671">
    <property type="entry name" value="SEL1"/>
    <property type="match status" value="4"/>
</dbReference>
<evidence type="ECO:0000313" key="5">
    <source>
        <dbReference type="Proteomes" id="UP000523821"/>
    </source>
</evidence>
<dbReference type="Proteomes" id="UP000523821">
    <property type="component" value="Unassembled WGS sequence"/>
</dbReference>
<dbReference type="InterPro" id="IPR036365">
    <property type="entry name" value="PGBD-like_sf"/>
</dbReference>
<comment type="caution">
    <text evidence="4">The sequence shown here is derived from an EMBL/GenBank/DDBJ whole genome shotgun (WGS) entry which is preliminary data.</text>
</comment>
<protein>
    <submittedName>
        <fullName evidence="4">Localization factor PodJL</fullName>
    </submittedName>
</protein>
<dbReference type="InterPro" id="IPR006597">
    <property type="entry name" value="Sel1-like"/>
</dbReference>
<evidence type="ECO:0000256" key="2">
    <source>
        <dbReference type="SAM" id="MobiDB-lite"/>
    </source>
</evidence>
<reference evidence="4 5" key="1">
    <citation type="submission" date="2020-08" db="EMBL/GenBank/DDBJ databases">
        <title>Genomic Encyclopedia of Type Strains, Phase IV (KMG-IV): sequencing the most valuable type-strain genomes for metagenomic binning, comparative biology and taxonomic classification.</title>
        <authorList>
            <person name="Goeker M."/>
        </authorList>
    </citation>
    <scope>NUCLEOTIDE SEQUENCE [LARGE SCALE GENOMIC DNA]</scope>
    <source>
        <strain evidence="4 5">DSM 16268</strain>
    </source>
</reference>
<feature type="compositionally biased region" description="Basic and acidic residues" evidence="2">
    <location>
        <begin position="528"/>
        <end position="537"/>
    </location>
</feature>
<dbReference type="Pfam" id="PF08238">
    <property type="entry name" value="Sel1"/>
    <property type="match status" value="4"/>
</dbReference>
<organism evidence="4 5">
    <name type="scientific">Prosthecomicrobium pneumaticum</name>
    <dbReference type="NCBI Taxonomy" id="81895"/>
    <lineage>
        <taxon>Bacteria</taxon>
        <taxon>Pseudomonadati</taxon>
        <taxon>Pseudomonadota</taxon>
        <taxon>Alphaproteobacteria</taxon>
        <taxon>Hyphomicrobiales</taxon>
        <taxon>Kaistiaceae</taxon>
        <taxon>Prosthecomicrobium</taxon>
    </lineage>
</organism>
<evidence type="ECO:0000313" key="4">
    <source>
        <dbReference type="EMBL" id="MBB5753388.1"/>
    </source>
</evidence>